<evidence type="ECO:0000313" key="14">
    <source>
        <dbReference type="EMBL" id="WZN44294.1"/>
    </source>
</evidence>
<reference evidence="14 15" key="1">
    <citation type="submission" date="2024-03" db="EMBL/GenBank/DDBJ databases">
        <title>Chitinophaga caseinilytica sp. nov., a casein hydrolysing bacterium isolated from forest soil.</title>
        <authorList>
            <person name="Lee D.S."/>
            <person name="Han D.M."/>
            <person name="Baek J.H."/>
            <person name="Choi D.G."/>
            <person name="Jeon J.H."/>
            <person name="Jeon C.O."/>
        </authorList>
    </citation>
    <scope>NUCLEOTIDE SEQUENCE [LARGE SCALE GENOMIC DNA]</scope>
    <source>
        <strain evidence="14 15">KACC 19118</strain>
    </source>
</reference>
<keyword evidence="9 14" id="KW-0456">Lyase</keyword>
<comment type="catalytic activity">
    <reaction evidence="10">
        <text>O-phospho-L-homoserine + H2O = L-threonine + phosphate</text>
        <dbReference type="Rhea" id="RHEA:10840"/>
        <dbReference type="ChEBI" id="CHEBI:15377"/>
        <dbReference type="ChEBI" id="CHEBI:43474"/>
        <dbReference type="ChEBI" id="CHEBI:57590"/>
        <dbReference type="ChEBI" id="CHEBI:57926"/>
        <dbReference type="EC" id="4.2.3.1"/>
    </reaction>
</comment>
<dbReference type="PANTHER" id="PTHR42690:SF1">
    <property type="entry name" value="THREONINE SYNTHASE-LIKE 2"/>
    <property type="match status" value="1"/>
</dbReference>
<comment type="cofactor">
    <cofactor evidence="1">
        <name>pyridoxal 5'-phosphate</name>
        <dbReference type="ChEBI" id="CHEBI:597326"/>
    </cofactor>
</comment>
<evidence type="ECO:0000256" key="10">
    <source>
        <dbReference type="ARBA" id="ARBA00049144"/>
    </source>
</evidence>
<dbReference type="InterPro" id="IPR037158">
    <property type="entry name" value="Thr_synth_N_sf"/>
</dbReference>
<evidence type="ECO:0000256" key="11">
    <source>
        <dbReference type="NCBIfam" id="TIGR00260"/>
    </source>
</evidence>
<dbReference type="GO" id="GO:0004795">
    <property type="term" value="F:threonine synthase activity"/>
    <property type="evidence" value="ECO:0007669"/>
    <property type="project" value="UniProtKB-EC"/>
</dbReference>
<dbReference type="Pfam" id="PF14821">
    <property type="entry name" value="Thr_synth_N"/>
    <property type="match status" value="1"/>
</dbReference>
<comment type="pathway">
    <text evidence="2">Amino-acid biosynthesis; L-threonine biosynthesis; L-threonine from L-aspartate: step 5/5.</text>
</comment>
<evidence type="ECO:0000256" key="6">
    <source>
        <dbReference type="ARBA" id="ARBA00022605"/>
    </source>
</evidence>
<dbReference type="InterPro" id="IPR000634">
    <property type="entry name" value="Ser/Thr_deHydtase_PyrdxlP-BS"/>
</dbReference>
<evidence type="ECO:0000256" key="9">
    <source>
        <dbReference type="ARBA" id="ARBA00023239"/>
    </source>
</evidence>
<feature type="domain" description="Threonine synthase N-terminal" evidence="13">
    <location>
        <begin position="2"/>
        <end position="79"/>
    </location>
</feature>
<organism evidence="14 15">
    <name type="scientific">Chitinophaga caseinilytica</name>
    <dbReference type="NCBI Taxonomy" id="2267521"/>
    <lineage>
        <taxon>Bacteria</taxon>
        <taxon>Pseudomonadati</taxon>
        <taxon>Bacteroidota</taxon>
        <taxon>Chitinophagia</taxon>
        <taxon>Chitinophagales</taxon>
        <taxon>Chitinophagaceae</taxon>
        <taxon>Chitinophaga</taxon>
    </lineage>
</organism>
<dbReference type="EC" id="4.2.3.1" evidence="4 11"/>
<dbReference type="InterPro" id="IPR004450">
    <property type="entry name" value="Thr_synthase-like"/>
</dbReference>
<dbReference type="RefSeq" id="WP_341839083.1">
    <property type="nucleotide sequence ID" value="NZ_CP149792.1"/>
</dbReference>
<dbReference type="SUPFAM" id="SSF53686">
    <property type="entry name" value="Tryptophan synthase beta subunit-like PLP-dependent enzymes"/>
    <property type="match status" value="1"/>
</dbReference>
<feature type="domain" description="Tryptophan synthase beta chain-like PALP" evidence="12">
    <location>
        <begin position="87"/>
        <end position="366"/>
    </location>
</feature>
<evidence type="ECO:0000256" key="8">
    <source>
        <dbReference type="ARBA" id="ARBA00022898"/>
    </source>
</evidence>
<dbReference type="InterPro" id="IPR051166">
    <property type="entry name" value="Threonine_Synthase"/>
</dbReference>
<dbReference type="NCBIfam" id="TIGR00260">
    <property type="entry name" value="thrC"/>
    <property type="match status" value="1"/>
</dbReference>
<dbReference type="InterPro" id="IPR029144">
    <property type="entry name" value="Thr_synth_N"/>
</dbReference>
<dbReference type="PANTHER" id="PTHR42690">
    <property type="entry name" value="THREONINE SYNTHASE FAMILY MEMBER"/>
    <property type="match status" value="1"/>
</dbReference>
<proteinExistence type="inferred from homology"/>
<evidence type="ECO:0000259" key="12">
    <source>
        <dbReference type="Pfam" id="PF00291"/>
    </source>
</evidence>
<keyword evidence="8" id="KW-0663">Pyridoxal phosphate</keyword>
<accession>A0ABZ2YXW7</accession>
<dbReference type="PROSITE" id="PS00165">
    <property type="entry name" value="DEHYDRATASE_SER_THR"/>
    <property type="match status" value="1"/>
</dbReference>
<evidence type="ECO:0000313" key="15">
    <source>
        <dbReference type="Proteomes" id="UP001449657"/>
    </source>
</evidence>
<dbReference type="InterPro" id="IPR036052">
    <property type="entry name" value="TrpB-like_PALP_sf"/>
</dbReference>
<evidence type="ECO:0000256" key="3">
    <source>
        <dbReference type="ARBA" id="ARBA00005517"/>
    </source>
</evidence>
<evidence type="ECO:0000256" key="1">
    <source>
        <dbReference type="ARBA" id="ARBA00001933"/>
    </source>
</evidence>
<keyword evidence="7" id="KW-0791">Threonine biosynthesis</keyword>
<evidence type="ECO:0000256" key="4">
    <source>
        <dbReference type="ARBA" id="ARBA00013028"/>
    </source>
</evidence>
<keyword evidence="6" id="KW-0028">Amino-acid biosynthesis</keyword>
<evidence type="ECO:0000256" key="7">
    <source>
        <dbReference type="ARBA" id="ARBA00022697"/>
    </source>
</evidence>
<dbReference type="Gene3D" id="3.90.1380.10">
    <property type="entry name" value="Threonine synthase, N-terminal domain"/>
    <property type="match status" value="1"/>
</dbReference>
<dbReference type="InterPro" id="IPR001926">
    <property type="entry name" value="TrpB-like_PALP"/>
</dbReference>
<gene>
    <name evidence="14" type="primary">thrC</name>
    <name evidence="14" type="ORF">WJU22_15455</name>
</gene>
<comment type="similarity">
    <text evidence="3">Belongs to the threonine synthase family.</text>
</comment>
<dbReference type="Pfam" id="PF00291">
    <property type="entry name" value="PALP"/>
    <property type="match status" value="1"/>
</dbReference>
<dbReference type="EMBL" id="CP150096">
    <property type="protein sequence ID" value="WZN44294.1"/>
    <property type="molecule type" value="Genomic_DNA"/>
</dbReference>
<protein>
    <recommendedName>
        <fullName evidence="5 11">Threonine synthase</fullName>
        <ecNumber evidence="4 11">4.2.3.1</ecNumber>
    </recommendedName>
</protein>
<sequence>MQYYSLQNHQHRVSFREAVIRGLAPDKGLYFPVEIPRLEKDFIERLEEYDPQYIARKVIQPFVGADIPVQALTQIIRETLTFPFPLREVEDNVYALELFHGPTLAFKDVGARFMAGCLGYFRKDEEKPVTVLVATSGDTGGAVASGFYDVPGVEVVILYPSGKVSDLQEKQLTTLGRNIRALEIKGTFDDCQRLVKMAFLDEELQARRPLTSANSINVARWLPQMFYYFMAYRKVKQWKKEPLISVPSGNFGNICAGMMAAAMGLPIPHFIASTNVNDTVPRFMENGRYEPQPATATLSNAMDVADPSNFVRILQLFAQNDRALKARLSAFRFTDEQTVAAMEDVYARRRYLMDPHGAVGYLGLKKYMETHPGHLGIFLETAHPVKFANTMPPGLADAIQAPERIMVLDGMQKEAVLMDADYNKMRDWLLQTAKAAVTEDAK</sequence>
<evidence type="ECO:0000256" key="5">
    <source>
        <dbReference type="ARBA" id="ARBA00018679"/>
    </source>
</evidence>
<evidence type="ECO:0000256" key="2">
    <source>
        <dbReference type="ARBA" id="ARBA00004979"/>
    </source>
</evidence>
<evidence type="ECO:0000259" key="13">
    <source>
        <dbReference type="Pfam" id="PF14821"/>
    </source>
</evidence>
<name>A0ABZ2YXW7_9BACT</name>
<dbReference type="Proteomes" id="UP001449657">
    <property type="component" value="Chromosome"/>
</dbReference>
<dbReference type="Gene3D" id="3.40.50.1100">
    <property type="match status" value="2"/>
</dbReference>
<keyword evidence="15" id="KW-1185">Reference proteome</keyword>